<sequence length="71" mass="8736">PTRAAVFRDALIQWSCHHNFLRTYTTLYGEFYCVFHFQQLFRKNGNYDEGFGHEQHKKRWTMSTMYNTNFF</sequence>
<proteinExistence type="predicted"/>
<evidence type="ECO:0000313" key="2">
    <source>
        <dbReference type="EMBL" id="KAG7317638.1"/>
    </source>
</evidence>
<gene>
    <name evidence="2" type="ORF">KOW79_018673</name>
</gene>
<keyword evidence="1" id="KW-0479">Metal-binding</keyword>
<comment type="caution">
    <text evidence="2">The sequence shown here is derived from an EMBL/GenBank/DDBJ whole genome shotgun (WGS) entry which is preliminary data.</text>
</comment>
<keyword evidence="3" id="KW-1185">Reference proteome</keyword>
<dbReference type="OrthoDB" id="6129702at2759"/>
<reference evidence="2 3" key="1">
    <citation type="submission" date="2021-06" db="EMBL/GenBank/DDBJ databases">
        <title>Chromosome-level genome assembly of the red-tail catfish (Hemibagrus wyckioides).</title>
        <authorList>
            <person name="Shao F."/>
        </authorList>
    </citation>
    <scope>NUCLEOTIDE SEQUENCE [LARGE SCALE GENOMIC DNA]</scope>
    <source>
        <strain evidence="2">EC202008001</strain>
        <tissue evidence="2">Blood</tissue>
    </source>
</reference>
<name>A0A9D3NA65_9TELE</name>
<dbReference type="Proteomes" id="UP000824219">
    <property type="component" value="Linkage Group LG23"/>
</dbReference>
<accession>A0A9D3NA65</accession>
<feature type="non-terminal residue" evidence="2">
    <location>
        <position position="71"/>
    </location>
</feature>
<organism evidence="2 3">
    <name type="scientific">Hemibagrus wyckioides</name>
    <dbReference type="NCBI Taxonomy" id="337641"/>
    <lineage>
        <taxon>Eukaryota</taxon>
        <taxon>Metazoa</taxon>
        <taxon>Chordata</taxon>
        <taxon>Craniata</taxon>
        <taxon>Vertebrata</taxon>
        <taxon>Euteleostomi</taxon>
        <taxon>Actinopterygii</taxon>
        <taxon>Neopterygii</taxon>
        <taxon>Teleostei</taxon>
        <taxon>Ostariophysi</taxon>
        <taxon>Siluriformes</taxon>
        <taxon>Bagridae</taxon>
        <taxon>Hemibagrus</taxon>
    </lineage>
</organism>
<evidence type="ECO:0000313" key="3">
    <source>
        <dbReference type="Proteomes" id="UP000824219"/>
    </source>
</evidence>
<dbReference type="AlphaFoldDB" id="A0A9D3NA65"/>
<protein>
    <submittedName>
        <fullName evidence="2">Uncharacterized protein</fullName>
    </submittedName>
</protein>
<keyword evidence="1" id="KW-0440">LIM domain</keyword>
<evidence type="ECO:0000256" key="1">
    <source>
        <dbReference type="ARBA" id="ARBA00023038"/>
    </source>
</evidence>
<dbReference type="EMBL" id="JAHKSW010000023">
    <property type="protein sequence ID" value="KAG7317638.1"/>
    <property type="molecule type" value="Genomic_DNA"/>
</dbReference>
<dbReference type="SUPFAM" id="SSF57716">
    <property type="entry name" value="Glucocorticoid receptor-like (DNA-binding domain)"/>
    <property type="match status" value="1"/>
</dbReference>
<dbReference type="PANTHER" id="PTHR24206">
    <property type="entry name" value="OS06G0237300 PROTEIN"/>
    <property type="match status" value="1"/>
</dbReference>
<keyword evidence="1" id="KW-0862">Zinc</keyword>